<accession>R4YVU8</accession>
<reference evidence="1 2" key="1">
    <citation type="journal article" date="2013" name="ISME J.">
        <title>Metabolic model for the filamentous 'Candidatus Microthrix parvicella' based on genomic and metagenomic analyses.</title>
        <authorList>
            <person name="Jon McIlroy S."/>
            <person name="Kristiansen R."/>
            <person name="Albertsen M."/>
            <person name="Michael Karst S."/>
            <person name="Rossetti S."/>
            <person name="Lund Nielsen J."/>
            <person name="Tandoi V."/>
            <person name="James Seviour R."/>
            <person name="Nielsen P.H."/>
        </authorList>
    </citation>
    <scope>NUCLEOTIDE SEQUENCE [LARGE SCALE GENOMIC DNA]</scope>
    <source>
        <strain evidence="1 2">RN1</strain>
    </source>
</reference>
<dbReference type="RefSeq" id="WP_012222834.1">
    <property type="nucleotide sequence ID" value="NZ_HG422565.1"/>
</dbReference>
<dbReference type="OrthoDB" id="3577648at2"/>
<evidence type="ECO:0000313" key="2">
    <source>
        <dbReference type="Proteomes" id="UP000018291"/>
    </source>
</evidence>
<comment type="caution">
    <text evidence="1">The sequence shown here is derived from an EMBL/GenBank/DDBJ whole genome shotgun (WGS) entry which is preliminary data.</text>
</comment>
<evidence type="ECO:0000313" key="1">
    <source>
        <dbReference type="EMBL" id="CCM61933.1"/>
    </source>
</evidence>
<gene>
    <name evidence="1" type="ORF">BN381_10164</name>
</gene>
<dbReference type="EMBL" id="CANL01000001">
    <property type="protein sequence ID" value="CCM61933.1"/>
    <property type="molecule type" value="Genomic_DNA"/>
</dbReference>
<proteinExistence type="predicted"/>
<dbReference type="AlphaFoldDB" id="R4YVU8"/>
<name>R4YVU8_9ACTN</name>
<sequence length="85" mass="9634">MGTYRLESSTLHHGIRADDTLHALSHPIRIWPLDAEPPERPDERVLVIGATQTGQLLEIVYVPSDTEHRVIHSMKLRPSTQADFL</sequence>
<evidence type="ECO:0008006" key="3">
    <source>
        <dbReference type="Google" id="ProtNLM"/>
    </source>
</evidence>
<organism evidence="1 2">
    <name type="scientific">Candidatus Neomicrothrix parvicella RN1</name>
    <dbReference type="NCBI Taxonomy" id="1229780"/>
    <lineage>
        <taxon>Bacteria</taxon>
        <taxon>Bacillati</taxon>
        <taxon>Actinomycetota</taxon>
        <taxon>Acidimicrobiia</taxon>
        <taxon>Acidimicrobiales</taxon>
        <taxon>Microthrixaceae</taxon>
        <taxon>Candidatus Neomicrothrix</taxon>
    </lineage>
</organism>
<dbReference type="STRING" id="1229780.BN381_10164"/>
<dbReference type="Proteomes" id="UP000018291">
    <property type="component" value="Unassembled WGS sequence"/>
</dbReference>
<keyword evidence="2" id="KW-1185">Reference proteome</keyword>
<dbReference type="HOGENOM" id="CLU_168745_3_0_11"/>
<protein>
    <recommendedName>
        <fullName evidence="3">Toxin</fullName>
    </recommendedName>
</protein>